<dbReference type="GO" id="GO:0008237">
    <property type="term" value="F:metallopeptidase activity"/>
    <property type="evidence" value="ECO:0007669"/>
    <property type="project" value="UniProtKB-KW"/>
</dbReference>
<dbReference type="CDD" id="cd06461">
    <property type="entry name" value="M2_ACE"/>
    <property type="match status" value="1"/>
</dbReference>
<evidence type="ECO:0000256" key="9">
    <source>
        <dbReference type="PROSITE-ProRule" id="PRU01355"/>
    </source>
</evidence>
<dbReference type="GO" id="GO:0005615">
    <property type="term" value="C:extracellular space"/>
    <property type="evidence" value="ECO:0007669"/>
    <property type="project" value="TreeGrafter"/>
</dbReference>
<evidence type="ECO:0000313" key="12">
    <source>
        <dbReference type="Proteomes" id="UP001162156"/>
    </source>
</evidence>
<keyword evidence="12" id="KW-1185">Reference proteome</keyword>
<keyword evidence="6 10" id="KW-0479">Metal-binding</keyword>
<dbReference type="InterPro" id="IPR001548">
    <property type="entry name" value="Peptidase_M2"/>
</dbReference>
<dbReference type="AlphaFoldDB" id="A0AAV8ZES9"/>
<comment type="similarity">
    <text evidence="1 9 10">Belongs to the peptidase M2 family.</text>
</comment>
<keyword evidence="10" id="KW-0378">Hydrolase</keyword>
<sequence length="258" mass="30114">MGHVEYFLQYKDQPVKFRRGANDGFHEAVGDLISLSVRSTKHLRKLGLLNSKNDDPQVVLNNLFKVGLDKITFLPFGYLMDLWRWDIFSGKTKPEDYNCKWWELREKYQGIEPPVDRSEEDFDPAAKYHIIADVPYLRYFISFVMQFQFHRALCEKAGQYEPNNINKPLYECDIYQSTDAGNALKKMLAMGSSKPWPDAMEVLTGQRSMDASGLLEYFKPLQTWLEKENEKNGVFIGWEASKRVCVRSRKELESKNDE</sequence>
<dbReference type="GO" id="GO:0004180">
    <property type="term" value="F:carboxypeptidase activity"/>
    <property type="evidence" value="ECO:0007669"/>
    <property type="project" value="UniProtKB-KW"/>
</dbReference>
<evidence type="ECO:0000256" key="2">
    <source>
        <dbReference type="ARBA" id="ARBA00022729"/>
    </source>
</evidence>
<keyword evidence="6 10" id="KW-0862">Zinc</keyword>
<dbReference type="GO" id="GO:0046872">
    <property type="term" value="F:metal ion binding"/>
    <property type="evidence" value="ECO:0007669"/>
    <property type="project" value="UniProtKB-KW"/>
</dbReference>
<dbReference type="Gene3D" id="1.10.1370.30">
    <property type="match status" value="1"/>
</dbReference>
<feature type="binding site" evidence="6">
    <location>
        <position position="27"/>
    </location>
    <ligand>
        <name>Zn(2+)</name>
        <dbReference type="ChEBI" id="CHEBI:29105"/>
        <label>1</label>
        <note>catalytic</note>
    </ligand>
</feature>
<keyword evidence="2" id="KW-0732">Signal</keyword>
<name>A0AAV8ZES9_9CUCU</name>
<reference evidence="11" key="1">
    <citation type="journal article" date="2023" name="Insect Mol. Biol.">
        <title>Genome sequencing provides insights into the evolution of gene families encoding plant cell wall-degrading enzymes in longhorned beetles.</title>
        <authorList>
            <person name="Shin N.R."/>
            <person name="Okamura Y."/>
            <person name="Kirsch R."/>
            <person name="Pauchet Y."/>
        </authorList>
    </citation>
    <scope>NUCLEOTIDE SEQUENCE</scope>
    <source>
        <strain evidence="11">RBIC_L_NR</strain>
    </source>
</reference>
<comment type="cofactor">
    <cofactor evidence="10">
        <name>Zn(2+)</name>
        <dbReference type="ChEBI" id="CHEBI:29105"/>
    </cofactor>
    <text evidence="10">Binds 1 zinc ion per subunit.</text>
</comment>
<dbReference type="GO" id="GO:0006508">
    <property type="term" value="P:proteolysis"/>
    <property type="evidence" value="ECO:0007669"/>
    <property type="project" value="UniProtKB-KW"/>
</dbReference>
<evidence type="ECO:0000313" key="11">
    <source>
        <dbReference type="EMBL" id="KAJ8963019.1"/>
    </source>
</evidence>
<dbReference type="EMBL" id="JANEYF010001565">
    <property type="protein sequence ID" value="KAJ8963019.1"/>
    <property type="molecule type" value="Genomic_DNA"/>
</dbReference>
<evidence type="ECO:0000256" key="3">
    <source>
        <dbReference type="ARBA" id="ARBA00023157"/>
    </source>
</evidence>
<comment type="caution">
    <text evidence="11">The sequence shown here is derived from an EMBL/GenBank/DDBJ whole genome shotgun (WGS) entry which is preliminary data.</text>
</comment>
<keyword evidence="10" id="KW-0121">Carboxypeptidase</keyword>
<dbReference type="FunFam" id="1.10.1370.30:FF:000005">
    <property type="entry name" value="Angiotensin-converting enzyme"/>
    <property type="match status" value="1"/>
</dbReference>
<dbReference type="PRINTS" id="PR00791">
    <property type="entry name" value="PEPDIPTASEA"/>
</dbReference>
<evidence type="ECO:0000256" key="8">
    <source>
        <dbReference type="PIRSR" id="PIRSR601548-8"/>
    </source>
</evidence>
<evidence type="ECO:0000256" key="4">
    <source>
        <dbReference type="ARBA" id="ARBA00023180"/>
    </source>
</evidence>
<dbReference type="GO" id="GO:0008241">
    <property type="term" value="F:peptidyl-dipeptidase activity"/>
    <property type="evidence" value="ECO:0007669"/>
    <property type="project" value="InterPro"/>
</dbReference>
<proteinExistence type="inferred from homology"/>
<dbReference type="PANTHER" id="PTHR10514:SF44">
    <property type="entry name" value="ANGIOTENSIN-CONVERTING ENZYME-RELATED"/>
    <property type="match status" value="1"/>
</dbReference>
<feature type="binding site" evidence="8">
    <location>
        <position position="27"/>
    </location>
    <ligand>
        <name>Zn(2+)</name>
        <dbReference type="ChEBI" id="CHEBI:29105"/>
        <label>2</label>
        <note>catalytic</note>
    </ligand>
</feature>
<keyword evidence="10" id="KW-0482">Metalloprotease</keyword>
<gene>
    <name evidence="11" type="ORF">NQ314_005616</name>
</gene>
<evidence type="ECO:0000256" key="1">
    <source>
        <dbReference type="ARBA" id="ARBA00008139"/>
    </source>
</evidence>
<protein>
    <recommendedName>
        <fullName evidence="10">Angiotensin-converting enzyme</fullName>
        <ecNumber evidence="10">3.4.-.-</ecNumber>
    </recommendedName>
</protein>
<dbReference type="PANTHER" id="PTHR10514">
    <property type="entry name" value="ANGIOTENSIN-CONVERTING ENZYME"/>
    <property type="match status" value="1"/>
</dbReference>
<feature type="disulfide bond" evidence="7 9">
    <location>
        <begin position="154"/>
        <end position="172"/>
    </location>
</feature>
<feature type="binding site" evidence="5">
    <location>
        <position position="138"/>
    </location>
    <ligand>
        <name>chloride</name>
        <dbReference type="ChEBI" id="CHEBI:17996"/>
        <label>1</label>
    </ligand>
</feature>
<dbReference type="PROSITE" id="PS52011">
    <property type="entry name" value="PEPTIDASE_M2"/>
    <property type="match status" value="1"/>
</dbReference>
<accession>A0AAV8ZES9</accession>
<dbReference type="Proteomes" id="UP001162156">
    <property type="component" value="Unassembled WGS sequence"/>
</dbReference>
<feature type="binding site" evidence="6">
    <location>
        <position position="3"/>
    </location>
    <ligand>
        <name>Zn(2+)</name>
        <dbReference type="ChEBI" id="CHEBI:29105"/>
        <label>1</label>
        <note>catalytic</note>
    </ligand>
</feature>
<organism evidence="11 12">
    <name type="scientific">Rhamnusium bicolor</name>
    <dbReference type="NCBI Taxonomy" id="1586634"/>
    <lineage>
        <taxon>Eukaryota</taxon>
        <taxon>Metazoa</taxon>
        <taxon>Ecdysozoa</taxon>
        <taxon>Arthropoda</taxon>
        <taxon>Hexapoda</taxon>
        <taxon>Insecta</taxon>
        <taxon>Pterygota</taxon>
        <taxon>Neoptera</taxon>
        <taxon>Endopterygota</taxon>
        <taxon>Coleoptera</taxon>
        <taxon>Polyphaga</taxon>
        <taxon>Cucujiformia</taxon>
        <taxon>Chrysomeloidea</taxon>
        <taxon>Cerambycidae</taxon>
        <taxon>Lepturinae</taxon>
        <taxon>Rhagiini</taxon>
        <taxon>Rhamnusium</taxon>
    </lineage>
</organism>
<dbReference type="SUPFAM" id="SSF55486">
    <property type="entry name" value="Metalloproteases ('zincins'), catalytic domain"/>
    <property type="match status" value="1"/>
</dbReference>
<feature type="binding site" evidence="8">
    <location>
        <position position="3"/>
    </location>
    <ligand>
        <name>Zn(2+)</name>
        <dbReference type="ChEBI" id="CHEBI:29105"/>
        <label>2</label>
        <note>catalytic</note>
    </ligand>
</feature>
<keyword evidence="4 10" id="KW-0325">Glycoprotein</keyword>
<evidence type="ECO:0000256" key="7">
    <source>
        <dbReference type="PIRSR" id="PIRSR601548-4"/>
    </source>
</evidence>
<evidence type="ECO:0000256" key="10">
    <source>
        <dbReference type="RuleBase" id="RU361144"/>
    </source>
</evidence>
<keyword evidence="10" id="KW-0645">Protease</keyword>
<keyword evidence="3 7" id="KW-1015">Disulfide bond</keyword>
<dbReference type="GO" id="GO:0005886">
    <property type="term" value="C:plasma membrane"/>
    <property type="evidence" value="ECO:0007669"/>
    <property type="project" value="TreeGrafter"/>
</dbReference>
<dbReference type="Pfam" id="PF01401">
    <property type="entry name" value="Peptidase_M2"/>
    <property type="match status" value="1"/>
</dbReference>
<evidence type="ECO:0000256" key="6">
    <source>
        <dbReference type="PIRSR" id="PIRSR601548-3"/>
    </source>
</evidence>
<evidence type="ECO:0000256" key="5">
    <source>
        <dbReference type="PIRSR" id="PIRSR601548-2"/>
    </source>
</evidence>
<comment type="caution">
    <text evidence="9">Lacks conserved residue(s) required for the propagation of feature annotation.</text>
</comment>
<dbReference type="EC" id="3.4.-.-" evidence="10"/>